<accession>A0A7D9IBX1</accession>
<dbReference type="Proteomes" id="UP001152795">
    <property type="component" value="Unassembled WGS sequence"/>
</dbReference>
<name>A0A7D9IBX1_PARCT</name>
<reference evidence="1" key="1">
    <citation type="submission" date="2020-04" db="EMBL/GenBank/DDBJ databases">
        <authorList>
            <person name="Alioto T."/>
            <person name="Alioto T."/>
            <person name="Gomez Garrido J."/>
        </authorList>
    </citation>
    <scope>NUCLEOTIDE SEQUENCE</scope>
    <source>
        <strain evidence="1">A484AB</strain>
    </source>
</reference>
<evidence type="ECO:0000313" key="2">
    <source>
        <dbReference type="Proteomes" id="UP001152795"/>
    </source>
</evidence>
<dbReference type="OrthoDB" id="5985632at2759"/>
<dbReference type="AlphaFoldDB" id="A0A7D9IBX1"/>
<gene>
    <name evidence="1" type="ORF">PACLA_8A033048</name>
</gene>
<organism evidence="1 2">
    <name type="scientific">Paramuricea clavata</name>
    <name type="common">Red gorgonian</name>
    <name type="synonym">Violescent sea-whip</name>
    <dbReference type="NCBI Taxonomy" id="317549"/>
    <lineage>
        <taxon>Eukaryota</taxon>
        <taxon>Metazoa</taxon>
        <taxon>Cnidaria</taxon>
        <taxon>Anthozoa</taxon>
        <taxon>Octocorallia</taxon>
        <taxon>Malacalcyonacea</taxon>
        <taxon>Plexauridae</taxon>
        <taxon>Paramuricea</taxon>
    </lineage>
</organism>
<proteinExistence type="predicted"/>
<dbReference type="PANTHER" id="PTHR47331">
    <property type="entry name" value="PHD-TYPE DOMAIN-CONTAINING PROTEIN"/>
    <property type="match status" value="1"/>
</dbReference>
<dbReference type="EMBL" id="CACRXK020005323">
    <property type="protein sequence ID" value="CAB4005824.1"/>
    <property type="molecule type" value="Genomic_DNA"/>
</dbReference>
<sequence length="208" mass="24109">MAVNLVINLNAALTIPLIHIHCWLDSTVALYRIKGKGDHRQFVMNLVQKIRQHGEVTWHHVPTRENPADLGSRGDDVKDNQLWKEGPAWLNDPSRWPQDVTLVPDEQTRAEEKVKVKNEIAAATVIKSDVFDELLEKYHLPKVLRILGYVRHFVSNCKRQTEEKVTGPISTDEVEQQELWWIRQAQQAVQDDAQFRTDQLRLNLLQND</sequence>
<keyword evidence="2" id="KW-1185">Reference proteome</keyword>
<comment type="caution">
    <text evidence="1">The sequence shown here is derived from an EMBL/GenBank/DDBJ whole genome shotgun (WGS) entry which is preliminary data.</text>
</comment>
<evidence type="ECO:0000313" key="1">
    <source>
        <dbReference type="EMBL" id="CAB4005824.1"/>
    </source>
</evidence>
<protein>
    <submittedName>
        <fullName evidence="1">Uncharacterized protein</fullName>
    </submittedName>
</protein>